<evidence type="ECO:0000313" key="4">
    <source>
        <dbReference type="Proteomes" id="UP000028712"/>
    </source>
</evidence>
<sequence>MESIELKEKEFNVFTCSNCGGELKYKPGTTTLVCDHCNTKNEIPQEKTIIEELDFNDYLEKSESESLGLEKMIQCKSCGATSSVNESIKSFHCPYCSTPLVEEDIREERVIKPSYLLPFNLDTPKVYNLLSSWVDGLWWAPNNLKKAALSPIGLRGIYVPYWTFDVNTHTMYTGERGENYKVTTGSGDNERTQIKTRWYDTAGNVSIFFDDIMVPASGSIDPSSLAQLGPWDVNALVKINDQYLSGFVTEKYKFKLKESFQSIKGLIDNNITKKIYNDIGGDGQRINSVNTQYSNIHFKHILLPVYVSSYHYDGKIYHFYVNGRNGKMIGKRPYSTTKIALAIIIVLLILIIAALL</sequence>
<evidence type="ECO:0000313" key="5">
    <source>
        <dbReference type="Proteomes" id="UP000198424"/>
    </source>
</evidence>
<feature type="transmembrane region" description="Helical" evidence="1">
    <location>
        <begin position="337"/>
        <end position="355"/>
    </location>
</feature>
<keyword evidence="1" id="KW-0472">Membrane</keyword>
<accession>A0A086A003</accession>
<dbReference type="AlphaFoldDB" id="A0A086A003"/>
<dbReference type="EMBL" id="MUGY01000015">
    <property type="protein sequence ID" value="OXA93365.1"/>
    <property type="molecule type" value="Genomic_DNA"/>
</dbReference>
<gene>
    <name evidence="3" type="ORF">B0A62_13990</name>
    <name evidence="2" type="ORF">IW20_21280</name>
</gene>
<dbReference type="Proteomes" id="UP000028712">
    <property type="component" value="Unassembled WGS sequence"/>
</dbReference>
<dbReference type="EMBL" id="JPRM01000042">
    <property type="protein sequence ID" value="KFF10017.1"/>
    <property type="molecule type" value="Genomic_DNA"/>
</dbReference>
<evidence type="ECO:0008006" key="6">
    <source>
        <dbReference type="Google" id="ProtNLM"/>
    </source>
</evidence>
<name>A0A086A003_FLAHY</name>
<dbReference type="OrthoDB" id="3182597at2"/>
<keyword evidence="1" id="KW-0812">Transmembrane</keyword>
<dbReference type="Proteomes" id="UP000198424">
    <property type="component" value="Unassembled WGS sequence"/>
</dbReference>
<evidence type="ECO:0000256" key="1">
    <source>
        <dbReference type="SAM" id="Phobius"/>
    </source>
</evidence>
<dbReference type="STRING" id="991.IW20_21280"/>
<keyword evidence="5" id="KW-1185">Reference proteome</keyword>
<dbReference type="eggNOG" id="COG1996">
    <property type="taxonomic scope" value="Bacteria"/>
</dbReference>
<evidence type="ECO:0000313" key="3">
    <source>
        <dbReference type="EMBL" id="OXA93365.1"/>
    </source>
</evidence>
<reference evidence="3 5" key="2">
    <citation type="submission" date="2016-11" db="EMBL/GenBank/DDBJ databases">
        <title>Whole genomes of Flavobacteriaceae.</title>
        <authorList>
            <person name="Stine C."/>
            <person name="Li C."/>
            <person name="Tadesse D."/>
        </authorList>
    </citation>
    <scope>NUCLEOTIDE SEQUENCE [LARGE SCALE GENOMIC DNA]</scope>
    <source>
        <strain evidence="3 5">ATCC 29551</strain>
    </source>
</reference>
<comment type="caution">
    <text evidence="2">The sequence shown here is derived from an EMBL/GenBank/DDBJ whole genome shotgun (WGS) entry which is preliminary data.</text>
</comment>
<evidence type="ECO:0000313" key="2">
    <source>
        <dbReference type="EMBL" id="KFF10017.1"/>
    </source>
</evidence>
<dbReference type="RefSeq" id="WP_035627200.1">
    <property type="nucleotide sequence ID" value="NZ_JBEWQG010000012.1"/>
</dbReference>
<reference evidence="2 4" key="1">
    <citation type="submission" date="2014-07" db="EMBL/GenBank/DDBJ databases">
        <title>Genome of Flavobacterium hydatis DSM 2063.</title>
        <authorList>
            <person name="Pipes S.E."/>
            <person name="Stropko S.J."/>
            <person name="Newman J.D."/>
        </authorList>
    </citation>
    <scope>NUCLEOTIDE SEQUENCE [LARGE SCALE GENOMIC DNA]</scope>
    <source>
        <strain evidence="2 4">DSM 2063</strain>
    </source>
</reference>
<proteinExistence type="predicted"/>
<protein>
    <recommendedName>
        <fullName evidence="6">DNA helicase PriA</fullName>
    </recommendedName>
</protein>
<keyword evidence="1" id="KW-1133">Transmembrane helix</keyword>
<organism evidence="2 4">
    <name type="scientific">Flavobacterium hydatis</name>
    <name type="common">Cytophaga aquatilis</name>
    <dbReference type="NCBI Taxonomy" id="991"/>
    <lineage>
        <taxon>Bacteria</taxon>
        <taxon>Pseudomonadati</taxon>
        <taxon>Bacteroidota</taxon>
        <taxon>Flavobacteriia</taxon>
        <taxon>Flavobacteriales</taxon>
        <taxon>Flavobacteriaceae</taxon>
        <taxon>Flavobacterium</taxon>
    </lineage>
</organism>